<evidence type="ECO:0008006" key="5">
    <source>
        <dbReference type="Google" id="ProtNLM"/>
    </source>
</evidence>
<evidence type="ECO:0000313" key="4">
    <source>
        <dbReference type="Proteomes" id="UP001500620"/>
    </source>
</evidence>
<keyword evidence="4" id="KW-1185">Reference proteome</keyword>
<protein>
    <recommendedName>
        <fullName evidence="5">DUF3558 domain-containing protein</fullName>
    </recommendedName>
</protein>
<evidence type="ECO:0000313" key="3">
    <source>
        <dbReference type="EMBL" id="GAA4261921.1"/>
    </source>
</evidence>
<dbReference type="EMBL" id="BAABAT010000048">
    <property type="protein sequence ID" value="GAA4261921.1"/>
    <property type="molecule type" value="Genomic_DNA"/>
</dbReference>
<keyword evidence="2" id="KW-0472">Membrane</keyword>
<feature type="region of interest" description="Disordered" evidence="1">
    <location>
        <begin position="66"/>
        <end position="102"/>
    </location>
</feature>
<keyword evidence="2" id="KW-0812">Transmembrane</keyword>
<sequence length="373" mass="39408">MTHPDGGRDIGTLLKTLVPELAAPPDRLAAVGRRVRRRRLRAGLLAAGCVAVVLLGGAVAVATAHPDTNETAGPQRPVAGDCPAMPPRFESGNGALPSTAPGDLAPPGAVRAVLCRYNPVPELHVERPGPPRRLVLTRDVAGLITALNGLPANDMDPCFQGGYGGGYLTLEYRDGTKTTVELATACGFVRRDAITRYQSGDAVEAFDARFTAQELAVARPADVPAAGCIQRLTSGPADGRYSPDPASDVWMYTYGQDHRYLPAPLAVVTACRYVRGPDGSWDRTSQVTDRGVARDTATAVEEAARTAAGEIPYMGCSSQPKTVDVLMLRDVVGETREVRVTRDTCAVVTFDFDGAPPSPALDRVLDGLLGRPT</sequence>
<evidence type="ECO:0000256" key="1">
    <source>
        <dbReference type="SAM" id="MobiDB-lite"/>
    </source>
</evidence>
<comment type="caution">
    <text evidence="3">The sequence shown here is derived from an EMBL/GenBank/DDBJ whole genome shotgun (WGS) entry which is preliminary data.</text>
</comment>
<organism evidence="3 4">
    <name type="scientific">Dactylosporangium darangshiense</name>
    <dbReference type="NCBI Taxonomy" id="579108"/>
    <lineage>
        <taxon>Bacteria</taxon>
        <taxon>Bacillati</taxon>
        <taxon>Actinomycetota</taxon>
        <taxon>Actinomycetes</taxon>
        <taxon>Micromonosporales</taxon>
        <taxon>Micromonosporaceae</taxon>
        <taxon>Dactylosporangium</taxon>
    </lineage>
</organism>
<proteinExistence type="predicted"/>
<feature type="transmembrane region" description="Helical" evidence="2">
    <location>
        <begin position="42"/>
        <end position="62"/>
    </location>
</feature>
<accession>A0ABP8DQX8</accession>
<reference evidence="4" key="1">
    <citation type="journal article" date="2019" name="Int. J. Syst. Evol. Microbiol.">
        <title>The Global Catalogue of Microorganisms (GCM) 10K type strain sequencing project: providing services to taxonomists for standard genome sequencing and annotation.</title>
        <authorList>
            <consortium name="The Broad Institute Genomics Platform"/>
            <consortium name="The Broad Institute Genome Sequencing Center for Infectious Disease"/>
            <person name="Wu L."/>
            <person name="Ma J."/>
        </authorList>
    </citation>
    <scope>NUCLEOTIDE SEQUENCE [LARGE SCALE GENOMIC DNA]</scope>
    <source>
        <strain evidence="4">JCM 17441</strain>
    </source>
</reference>
<dbReference type="Proteomes" id="UP001500620">
    <property type="component" value="Unassembled WGS sequence"/>
</dbReference>
<dbReference type="RefSeq" id="WP_345139121.1">
    <property type="nucleotide sequence ID" value="NZ_BAABAT010000048.1"/>
</dbReference>
<gene>
    <name evidence="3" type="ORF">GCM10022255_096580</name>
</gene>
<name>A0ABP8DQX8_9ACTN</name>
<keyword evidence="2" id="KW-1133">Transmembrane helix</keyword>
<evidence type="ECO:0000256" key="2">
    <source>
        <dbReference type="SAM" id="Phobius"/>
    </source>
</evidence>